<dbReference type="Proteomes" id="UP000076858">
    <property type="component" value="Unassembled WGS sequence"/>
</dbReference>
<dbReference type="EMBL" id="LRGB01001061">
    <property type="protein sequence ID" value="KZS13579.1"/>
    <property type="molecule type" value="Genomic_DNA"/>
</dbReference>
<dbReference type="AlphaFoldDB" id="A0A164WU74"/>
<name>A0A164WU74_9CRUS</name>
<feature type="chain" id="PRO_5007854155" evidence="1">
    <location>
        <begin position="18"/>
        <end position="56"/>
    </location>
</feature>
<keyword evidence="1" id="KW-0732">Signal</keyword>
<evidence type="ECO:0000256" key="1">
    <source>
        <dbReference type="SAM" id="SignalP"/>
    </source>
</evidence>
<reference evidence="2 3" key="1">
    <citation type="submission" date="2016-03" db="EMBL/GenBank/DDBJ databases">
        <title>EvidentialGene: Evidence-directed Construction of Genes on Genomes.</title>
        <authorList>
            <person name="Gilbert D.G."/>
            <person name="Choi J.-H."/>
            <person name="Mockaitis K."/>
            <person name="Colbourne J."/>
            <person name="Pfrender M."/>
        </authorList>
    </citation>
    <scope>NUCLEOTIDE SEQUENCE [LARGE SCALE GENOMIC DNA]</scope>
    <source>
        <strain evidence="2 3">Xinb3</strain>
        <tissue evidence="2">Complete organism</tissue>
    </source>
</reference>
<evidence type="ECO:0000313" key="2">
    <source>
        <dbReference type="EMBL" id="KZS13579.1"/>
    </source>
</evidence>
<evidence type="ECO:0000313" key="3">
    <source>
        <dbReference type="Proteomes" id="UP000076858"/>
    </source>
</evidence>
<keyword evidence="3" id="KW-1185">Reference proteome</keyword>
<protein>
    <submittedName>
        <fullName evidence="2">Uncharacterized protein</fullName>
    </submittedName>
</protein>
<comment type="caution">
    <text evidence="2">The sequence shown here is derived from an EMBL/GenBank/DDBJ whole genome shotgun (WGS) entry which is preliminary data.</text>
</comment>
<gene>
    <name evidence="2" type="ORF">APZ42_021253</name>
</gene>
<organism evidence="2 3">
    <name type="scientific">Daphnia magna</name>
    <dbReference type="NCBI Taxonomy" id="35525"/>
    <lineage>
        <taxon>Eukaryota</taxon>
        <taxon>Metazoa</taxon>
        <taxon>Ecdysozoa</taxon>
        <taxon>Arthropoda</taxon>
        <taxon>Crustacea</taxon>
        <taxon>Branchiopoda</taxon>
        <taxon>Diplostraca</taxon>
        <taxon>Cladocera</taxon>
        <taxon>Anomopoda</taxon>
        <taxon>Daphniidae</taxon>
        <taxon>Daphnia</taxon>
    </lineage>
</organism>
<accession>A0A164WU74</accession>
<sequence length="56" mass="6253">MIVKRTVIFLFLSGSFARHIPGGFTHANVQNKNSMLGCTIFSKRRPSKPLSLLTFS</sequence>
<proteinExistence type="predicted"/>
<feature type="signal peptide" evidence="1">
    <location>
        <begin position="1"/>
        <end position="17"/>
    </location>
</feature>